<reference evidence="2" key="2">
    <citation type="submission" date="2015-01" db="EMBL/GenBank/DDBJ databases">
        <title>Evolutionary Origins and Diversification of the Mycorrhizal Mutualists.</title>
        <authorList>
            <consortium name="DOE Joint Genome Institute"/>
            <consortium name="Mycorrhizal Genomics Consortium"/>
            <person name="Kohler A."/>
            <person name="Kuo A."/>
            <person name="Nagy L.G."/>
            <person name="Floudas D."/>
            <person name="Copeland A."/>
            <person name="Barry K.W."/>
            <person name="Cichocki N."/>
            <person name="Veneault-Fourrey C."/>
            <person name="LaButti K."/>
            <person name="Lindquist E.A."/>
            <person name="Lipzen A."/>
            <person name="Lundell T."/>
            <person name="Morin E."/>
            <person name="Murat C."/>
            <person name="Riley R."/>
            <person name="Ohm R."/>
            <person name="Sun H."/>
            <person name="Tunlid A."/>
            <person name="Henrissat B."/>
            <person name="Grigoriev I.V."/>
            <person name="Hibbett D.S."/>
            <person name="Martin F."/>
        </authorList>
    </citation>
    <scope>NUCLEOTIDE SEQUENCE [LARGE SCALE GENOMIC DNA]</scope>
    <source>
        <strain evidence="2">MAFF 305830</strain>
    </source>
</reference>
<organism evidence="1 2">
    <name type="scientific">Serendipita vermifera MAFF 305830</name>
    <dbReference type="NCBI Taxonomy" id="933852"/>
    <lineage>
        <taxon>Eukaryota</taxon>
        <taxon>Fungi</taxon>
        <taxon>Dikarya</taxon>
        <taxon>Basidiomycota</taxon>
        <taxon>Agaricomycotina</taxon>
        <taxon>Agaricomycetes</taxon>
        <taxon>Sebacinales</taxon>
        <taxon>Serendipitaceae</taxon>
        <taxon>Serendipita</taxon>
    </lineage>
</organism>
<evidence type="ECO:0000313" key="1">
    <source>
        <dbReference type="EMBL" id="KIM22362.1"/>
    </source>
</evidence>
<sequence>MDGLPEVAGYLARGGVVSGGSEVRANSTFFFVPMRPTTIPSRDMPLVALRDIRVMDGDSPAMVSGAIGTGLFPQGPVASDIIQDIFIFHAITPSQNNIIPPLHPLRLPYDLFHIFGITLFCTHVASLRDSWGLLGGFRRRWS</sequence>
<evidence type="ECO:0000313" key="2">
    <source>
        <dbReference type="Proteomes" id="UP000054097"/>
    </source>
</evidence>
<name>A0A0C2WYF9_SERVB</name>
<accession>A0A0C2WYF9</accession>
<dbReference type="EMBL" id="KN824357">
    <property type="protein sequence ID" value="KIM22362.1"/>
    <property type="molecule type" value="Genomic_DNA"/>
</dbReference>
<reference evidence="1 2" key="1">
    <citation type="submission" date="2014-04" db="EMBL/GenBank/DDBJ databases">
        <authorList>
            <consortium name="DOE Joint Genome Institute"/>
            <person name="Kuo A."/>
            <person name="Zuccaro A."/>
            <person name="Kohler A."/>
            <person name="Nagy L.G."/>
            <person name="Floudas D."/>
            <person name="Copeland A."/>
            <person name="Barry K.W."/>
            <person name="Cichocki N."/>
            <person name="Veneault-Fourrey C."/>
            <person name="LaButti K."/>
            <person name="Lindquist E.A."/>
            <person name="Lipzen A."/>
            <person name="Lundell T."/>
            <person name="Morin E."/>
            <person name="Murat C."/>
            <person name="Sun H."/>
            <person name="Tunlid A."/>
            <person name="Henrissat B."/>
            <person name="Grigoriev I.V."/>
            <person name="Hibbett D.S."/>
            <person name="Martin F."/>
            <person name="Nordberg H.P."/>
            <person name="Cantor M.N."/>
            <person name="Hua S.X."/>
        </authorList>
    </citation>
    <scope>NUCLEOTIDE SEQUENCE [LARGE SCALE GENOMIC DNA]</scope>
    <source>
        <strain evidence="1 2">MAFF 305830</strain>
    </source>
</reference>
<dbReference type="HOGENOM" id="CLU_1816994_0_0_1"/>
<gene>
    <name evidence="1" type="ORF">M408DRAFT_28750</name>
</gene>
<proteinExistence type="predicted"/>
<dbReference type="Proteomes" id="UP000054097">
    <property type="component" value="Unassembled WGS sequence"/>
</dbReference>
<keyword evidence="2" id="KW-1185">Reference proteome</keyword>
<dbReference type="AlphaFoldDB" id="A0A0C2WYF9"/>
<protein>
    <submittedName>
        <fullName evidence="1">Uncharacterized protein</fullName>
    </submittedName>
</protein>